<dbReference type="InterPro" id="IPR018946">
    <property type="entry name" value="PhoD-like_MPP"/>
</dbReference>
<evidence type="ECO:0000256" key="2">
    <source>
        <dbReference type="SAM" id="SignalP"/>
    </source>
</evidence>
<proteinExistence type="predicted"/>
<evidence type="ECO:0000259" key="3">
    <source>
        <dbReference type="Pfam" id="PF09423"/>
    </source>
</evidence>
<accession>A0A485L0N5</accession>
<sequence length="432" mass="48798">MTWATTAAAAVLAVVLPTAQAHIGNTSQVLTHFSFGSCNDQAKHQMLWPTITAQDPQLWLWLGDNIYGDVRVWDRTTLTKGVFRNASPEILRAKYETQLNHPDYKVFRERFPTIGIWDDHDYGINDGCKTYPYRKESQQLFLDFLDEPANSPRRQQEGIYTSYEYGTGDQRVKFILLDNRYHKDPYGTKDGDFLGSAQWTWLEEELRSSTSTFNVIAVGIQVLPGDRWYNIGENWGRFPGARTRLLDLVQTSHASGVILLSGDIHFAEINQVQCGDYKLTEISSSGMTHAWKVMNMRLTGVVESAFTLANMILPWHYRVHPEQYYANFNFGNFDIDWTASPPTATVSVLGKDGLVKLQQVIPATRYEGNRAHCGAIHEVDPTQFFLQKVLVGVVLVAFIGSVLINLVVIVVLPLQLLWRAVTGLPAAKVKRV</sequence>
<keyword evidence="6" id="KW-1185">Reference proteome</keyword>
<evidence type="ECO:0000313" key="5">
    <source>
        <dbReference type="EMBL" id="VFT91033.1"/>
    </source>
</evidence>
<organism evidence="5 6">
    <name type="scientific">Aphanomyces stellatus</name>
    <dbReference type="NCBI Taxonomy" id="120398"/>
    <lineage>
        <taxon>Eukaryota</taxon>
        <taxon>Sar</taxon>
        <taxon>Stramenopiles</taxon>
        <taxon>Oomycota</taxon>
        <taxon>Saprolegniomycetes</taxon>
        <taxon>Saprolegniales</taxon>
        <taxon>Verrucalvaceae</taxon>
        <taxon>Aphanomyces</taxon>
    </lineage>
</organism>
<evidence type="ECO:0000313" key="4">
    <source>
        <dbReference type="EMBL" id="KAF0694929.1"/>
    </source>
</evidence>
<evidence type="ECO:0000313" key="6">
    <source>
        <dbReference type="Proteomes" id="UP000332933"/>
    </source>
</evidence>
<dbReference type="CDD" id="cd07389">
    <property type="entry name" value="MPP_PhoD"/>
    <property type="match status" value="1"/>
</dbReference>
<dbReference type="Gene3D" id="3.60.21.70">
    <property type="entry name" value="PhoD-like phosphatase"/>
    <property type="match status" value="1"/>
</dbReference>
<gene>
    <name evidence="5" type="primary">Aste57867_14208</name>
    <name evidence="4" type="ORF">As57867_014157</name>
    <name evidence="5" type="ORF">ASTE57867_14208</name>
</gene>
<dbReference type="EMBL" id="VJMH01005530">
    <property type="protein sequence ID" value="KAF0694929.1"/>
    <property type="molecule type" value="Genomic_DNA"/>
</dbReference>
<protein>
    <submittedName>
        <fullName evidence="5">Aste57867_14208 protein</fullName>
    </submittedName>
</protein>
<dbReference type="EMBL" id="CAADRA010005551">
    <property type="protein sequence ID" value="VFT91033.1"/>
    <property type="molecule type" value="Genomic_DNA"/>
</dbReference>
<feature type="chain" id="PRO_5033437227" evidence="2">
    <location>
        <begin position="22"/>
        <end position="432"/>
    </location>
</feature>
<feature type="signal peptide" evidence="2">
    <location>
        <begin position="1"/>
        <end position="21"/>
    </location>
</feature>
<dbReference type="SUPFAM" id="SSF56300">
    <property type="entry name" value="Metallo-dependent phosphatases"/>
    <property type="match status" value="1"/>
</dbReference>
<keyword evidence="1" id="KW-0472">Membrane</keyword>
<keyword evidence="2" id="KW-0732">Signal</keyword>
<dbReference type="Pfam" id="PF09423">
    <property type="entry name" value="PhoD"/>
    <property type="match status" value="1"/>
</dbReference>
<name>A0A485L0N5_9STRA</name>
<feature type="transmembrane region" description="Helical" evidence="1">
    <location>
        <begin position="389"/>
        <end position="412"/>
    </location>
</feature>
<dbReference type="InterPro" id="IPR038607">
    <property type="entry name" value="PhoD-like_sf"/>
</dbReference>
<dbReference type="InterPro" id="IPR029052">
    <property type="entry name" value="Metallo-depent_PP-like"/>
</dbReference>
<dbReference type="PANTHER" id="PTHR33987:SF1">
    <property type="entry name" value="CALCINEURIN-LIKE METALLO-PHOSPHOESTERASE SUPERFAMILY PROTEIN"/>
    <property type="match status" value="1"/>
</dbReference>
<keyword evidence="1" id="KW-1133">Transmembrane helix</keyword>
<dbReference type="AlphaFoldDB" id="A0A485L0N5"/>
<feature type="domain" description="PhoD-like phosphatase metallophosphatase" evidence="3">
    <location>
        <begin position="37"/>
        <end position="277"/>
    </location>
</feature>
<reference evidence="5 6" key="1">
    <citation type="submission" date="2019-03" db="EMBL/GenBank/DDBJ databases">
        <authorList>
            <person name="Gaulin E."/>
            <person name="Dumas B."/>
        </authorList>
    </citation>
    <scope>NUCLEOTIDE SEQUENCE [LARGE SCALE GENOMIC DNA]</scope>
    <source>
        <strain evidence="5">CBS 568.67</strain>
    </source>
</reference>
<keyword evidence="1" id="KW-0812">Transmembrane</keyword>
<dbReference type="Proteomes" id="UP000332933">
    <property type="component" value="Unassembled WGS sequence"/>
</dbReference>
<dbReference type="PANTHER" id="PTHR33987">
    <property type="entry name" value="CALCINEURIN-LIKE METALLO-PHOSPHOESTERASE SUPERFAMILY PROTEIN"/>
    <property type="match status" value="1"/>
</dbReference>
<reference evidence="4" key="2">
    <citation type="submission" date="2019-06" db="EMBL/GenBank/DDBJ databases">
        <title>Genomics analysis of Aphanomyces spp. identifies a new class of oomycete effector associated with host adaptation.</title>
        <authorList>
            <person name="Gaulin E."/>
        </authorList>
    </citation>
    <scope>NUCLEOTIDE SEQUENCE</scope>
    <source>
        <strain evidence="4">CBS 578.67</strain>
    </source>
</reference>
<evidence type="ECO:0000256" key="1">
    <source>
        <dbReference type="SAM" id="Phobius"/>
    </source>
</evidence>
<dbReference type="OrthoDB" id="10266805at2759"/>